<evidence type="ECO:0000313" key="4">
    <source>
        <dbReference type="EMBL" id="OGZ88345.1"/>
    </source>
</evidence>
<dbReference type="EMBL" id="MHPU01000026">
    <property type="protein sequence ID" value="OGZ88345.1"/>
    <property type="molecule type" value="Genomic_DNA"/>
</dbReference>
<feature type="modified residue" description="4-aspartylphosphate" evidence="2">
    <location>
        <position position="52"/>
    </location>
</feature>
<dbReference type="PANTHER" id="PTHR44591">
    <property type="entry name" value="STRESS RESPONSE REGULATOR PROTEIN 1"/>
    <property type="match status" value="1"/>
</dbReference>
<dbReference type="InterPro" id="IPR001789">
    <property type="entry name" value="Sig_transdc_resp-reg_receiver"/>
</dbReference>
<dbReference type="SUPFAM" id="SSF52172">
    <property type="entry name" value="CheY-like"/>
    <property type="match status" value="1"/>
</dbReference>
<dbReference type="Proteomes" id="UP000178935">
    <property type="component" value="Unassembled WGS sequence"/>
</dbReference>
<comment type="caution">
    <text evidence="4">The sequence shown here is derived from an EMBL/GenBank/DDBJ whole genome shotgun (WGS) entry which is preliminary data.</text>
</comment>
<dbReference type="Gene3D" id="3.40.50.2300">
    <property type="match status" value="1"/>
</dbReference>
<evidence type="ECO:0000313" key="5">
    <source>
        <dbReference type="Proteomes" id="UP000178935"/>
    </source>
</evidence>
<evidence type="ECO:0000259" key="3">
    <source>
        <dbReference type="PROSITE" id="PS50110"/>
    </source>
</evidence>
<sequence>MKNILLVEDDSFLIDIYTKQLTVAGFNVTVASDGQMAINKIKELSPDLVMLDIILPKISGWEVLRIVREELNLKDLKIIVLSALSQKEDLEKGSIYNIVKYLTKTENTPSQITEEVKKILN</sequence>
<dbReference type="CDD" id="cd17574">
    <property type="entry name" value="REC_OmpR"/>
    <property type="match status" value="1"/>
</dbReference>
<evidence type="ECO:0000256" key="2">
    <source>
        <dbReference type="PROSITE-ProRule" id="PRU00169"/>
    </source>
</evidence>
<dbReference type="PANTHER" id="PTHR44591:SF3">
    <property type="entry name" value="RESPONSE REGULATORY DOMAIN-CONTAINING PROTEIN"/>
    <property type="match status" value="1"/>
</dbReference>
<gene>
    <name evidence="4" type="ORF">A2561_01975</name>
</gene>
<protein>
    <recommendedName>
        <fullName evidence="3">Response regulatory domain-containing protein</fullName>
    </recommendedName>
</protein>
<feature type="domain" description="Response regulatory" evidence="3">
    <location>
        <begin position="3"/>
        <end position="119"/>
    </location>
</feature>
<name>A0A1G2JMH4_9BACT</name>
<dbReference type="InterPro" id="IPR011006">
    <property type="entry name" value="CheY-like_superfamily"/>
</dbReference>
<accession>A0A1G2JMH4</accession>
<dbReference type="PROSITE" id="PS50110">
    <property type="entry name" value="RESPONSE_REGULATORY"/>
    <property type="match status" value="1"/>
</dbReference>
<reference evidence="4 5" key="1">
    <citation type="journal article" date="2016" name="Nat. Commun.">
        <title>Thousands of microbial genomes shed light on interconnected biogeochemical processes in an aquifer system.</title>
        <authorList>
            <person name="Anantharaman K."/>
            <person name="Brown C.T."/>
            <person name="Hug L.A."/>
            <person name="Sharon I."/>
            <person name="Castelle C.J."/>
            <person name="Probst A.J."/>
            <person name="Thomas B.C."/>
            <person name="Singh A."/>
            <person name="Wilkins M.J."/>
            <person name="Karaoz U."/>
            <person name="Brodie E.L."/>
            <person name="Williams K.H."/>
            <person name="Hubbard S.S."/>
            <person name="Banfield J.F."/>
        </authorList>
    </citation>
    <scope>NUCLEOTIDE SEQUENCE [LARGE SCALE GENOMIC DNA]</scope>
</reference>
<dbReference type="AlphaFoldDB" id="A0A1G2JMH4"/>
<evidence type="ECO:0000256" key="1">
    <source>
        <dbReference type="ARBA" id="ARBA00022553"/>
    </source>
</evidence>
<proteinExistence type="predicted"/>
<keyword evidence="1 2" id="KW-0597">Phosphoprotein</keyword>
<organism evidence="4 5">
    <name type="scientific">Candidatus Staskawiczbacteria bacterium RIFOXYD1_FULL_32_13</name>
    <dbReference type="NCBI Taxonomy" id="1802234"/>
    <lineage>
        <taxon>Bacteria</taxon>
        <taxon>Candidatus Staskawicziibacteriota</taxon>
    </lineage>
</organism>
<dbReference type="GO" id="GO:0000160">
    <property type="term" value="P:phosphorelay signal transduction system"/>
    <property type="evidence" value="ECO:0007669"/>
    <property type="project" value="InterPro"/>
</dbReference>
<dbReference type="InterPro" id="IPR050595">
    <property type="entry name" value="Bact_response_regulator"/>
</dbReference>
<dbReference type="Pfam" id="PF00072">
    <property type="entry name" value="Response_reg"/>
    <property type="match status" value="1"/>
</dbReference>
<dbReference type="SMART" id="SM00448">
    <property type="entry name" value="REC"/>
    <property type="match status" value="1"/>
</dbReference>